<reference evidence="5 6" key="1">
    <citation type="submission" date="2014-07" db="EMBL/GenBank/DDBJ databases">
        <authorList>
            <person name="McCorrison J."/>
            <person name="Sanka R."/>
            <person name="Torralba M."/>
            <person name="Gillis M."/>
            <person name="Haft D.H."/>
            <person name="Methe B."/>
            <person name="Sutton G."/>
            <person name="Nelson K.E."/>
        </authorList>
    </citation>
    <scope>NUCLEOTIDE SEQUENCE [LARGE SCALE GENOMIC DNA]</scope>
    <source>
        <strain evidence="5 6">DNF00040</strain>
    </source>
</reference>
<protein>
    <recommendedName>
        <fullName evidence="4">HTH araC/xylS-type domain-containing protein</fullName>
    </recommendedName>
</protein>
<proteinExistence type="predicted"/>
<accession>A0A095Z813</accession>
<evidence type="ECO:0000313" key="6">
    <source>
        <dbReference type="Proteomes" id="UP000029629"/>
    </source>
</evidence>
<dbReference type="GO" id="GO:0043565">
    <property type="term" value="F:sequence-specific DNA binding"/>
    <property type="evidence" value="ECO:0007669"/>
    <property type="project" value="InterPro"/>
</dbReference>
<dbReference type="PANTHER" id="PTHR43280">
    <property type="entry name" value="ARAC-FAMILY TRANSCRIPTIONAL REGULATOR"/>
    <property type="match status" value="1"/>
</dbReference>
<sequence>MSSNYLHSEQLIWQVSQDKTSELYKGEYFFKKLKSGLSIHGNRLQPNKSLKVGRLINRYVNLIVLFEGHLRFAINEKRYDIDAGDNGKLILVSPENSSLFTRFLVSNEVSAKIALRGIERWLDDNIQSHYPSLYQTPVRIRELNAEQRVKSQRFLKLIMDPNTSPLLTDYSALKLLDELWANFADECSKINNAFNSDSFNDFVQQLSIAYQPRLNSHELAARLHLTVRTLQRRINRYFGCSLREWMHHEKMIFALQALRQNTLSISEISYECGYKHVSNFTQAFKQYFHCTPAEIRKP</sequence>
<dbReference type="Pfam" id="PF12833">
    <property type="entry name" value="HTH_18"/>
    <property type="match status" value="1"/>
</dbReference>
<keyword evidence="3" id="KW-0804">Transcription</keyword>
<evidence type="ECO:0000313" key="5">
    <source>
        <dbReference type="EMBL" id="KGF30506.1"/>
    </source>
</evidence>
<keyword evidence="1" id="KW-0805">Transcription regulation</keyword>
<evidence type="ECO:0000256" key="2">
    <source>
        <dbReference type="ARBA" id="ARBA00023125"/>
    </source>
</evidence>
<dbReference type="eggNOG" id="COG2207">
    <property type="taxonomic scope" value="Bacteria"/>
</dbReference>
<comment type="caution">
    <text evidence="5">The sequence shown here is derived from an EMBL/GenBank/DDBJ whole genome shotgun (WGS) entry which is preliminary data.</text>
</comment>
<dbReference type="SUPFAM" id="SSF46689">
    <property type="entry name" value="Homeodomain-like"/>
    <property type="match status" value="1"/>
</dbReference>
<dbReference type="InterPro" id="IPR009057">
    <property type="entry name" value="Homeodomain-like_sf"/>
</dbReference>
<dbReference type="SMART" id="SM00342">
    <property type="entry name" value="HTH_ARAC"/>
    <property type="match status" value="1"/>
</dbReference>
<dbReference type="PANTHER" id="PTHR43280:SF28">
    <property type="entry name" value="HTH-TYPE TRANSCRIPTIONAL ACTIVATOR RHAS"/>
    <property type="match status" value="1"/>
</dbReference>
<dbReference type="InterPro" id="IPR018060">
    <property type="entry name" value="HTH_AraC"/>
</dbReference>
<organism evidence="5 6">
    <name type="scientific">Oligella urethralis DNF00040</name>
    <dbReference type="NCBI Taxonomy" id="1401065"/>
    <lineage>
        <taxon>Bacteria</taxon>
        <taxon>Pseudomonadati</taxon>
        <taxon>Pseudomonadota</taxon>
        <taxon>Betaproteobacteria</taxon>
        <taxon>Burkholderiales</taxon>
        <taxon>Alcaligenaceae</taxon>
        <taxon>Oligella</taxon>
    </lineage>
</organism>
<name>A0A095Z813_9BURK</name>
<keyword evidence="2" id="KW-0238">DNA-binding</keyword>
<evidence type="ECO:0000256" key="3">
    <source>
        <dbReference type="ARBA" id="ARBA00023163"/>
    </source>
</evidence>
<evidence type="ECO:0000259" key="4">
    <source>
        <dbReference type="PROSITE" id="PS01124"/>
    </source>
</evidence>
<keyword evidence="6" id="KW-1185">Reference proteome</keyword>
<dbReference type="Gene3D" id="1.10.10.60">
    <property type="entry name" value="Homeodomain-like"/>
    <property type="match status" value="1"/>
</dbReference>
<evidence type="ECO:0000256" key="1">
    <source>
        <dbReference type="ARBA" id="ARBA00023015"/>
    </source>
</evidence>
<dbReference type="EMBL" id="JRNI01000024">
    <property type="protein sequence ID" value="KGF30506.1"/>
    <property type="molecule type" value="Genomic_DNA"/>
</dbReference>
<dbReference type="AlphaFoldDB" id="A0A095Z813"/>
<dbReference type="RefSeq" id="WP_036559350.1">
    <property type="nucleotide sequence ID" value="NZ_JRNI01000024.1"/>
</dbReference>
<gene>
    <name evidence="5" type="ORF">HMPREF2130_06765</name>
</gene>
<dbReference type="InterPro" id="IPR020449">
    <property type="entry name" value="Tscrpt_reg_AraC-type_HTH"/>
</dbReference>
<dbReference type="PRINTS" id="PR00032">
    <property type="entry name" value="HTHARAC"/>
</dbReference>
<feature type="domain" description="HTH araC/xylS-type" evidence="4">
    <location>
        <begin position="200"/>
        <end position="298"/>
    </location>
</feature>
<dbReference type="GO" id="GO:0003700">
    <property type="term" value="F:DNA-binding transcription factor activity"/>
    <property type="evidence" value="ECO:0007669"/>
    <property type="project" value="InterPro"/>
</dbReference>
<dbReference type="OrthoDB" id="8766450at2"/>
<dbReference type="PROSITE" id="PS01124">
    <property type="entry name" value="HTH_ARAC_FAMILY_2"/>
    <property type="match status" value="1"/>
</dbReference>
<dbReference type="Proteomes" id="UP000029629">
    <property type="component" value="Unassembled WGS sequence"/>
</dbReference>